<dbReference type="EMBL" id="JAQQBZ010000074">
    <property type="protein sequence ID" value="MFM0598532.1"/>
    <property type="molecule type" value="Genomic_DNA"/>
</dbReference>
<proteinExistence type="predicted"/>
<name>A0ABW9DLU6_9BURK</name>
<gene>
    <name evidence="1" type="ORF">PQQ68_36430</name>
</gene>
<organism evidence="1 2">
    <name type="scientific">Paraburkholderia dilworthii</name>
    <dbReference type="NCBI Taxonomy" id="948106"/>
    <lineage>
        <taxon>Bacteria</taxon>
        <taxon>Pseudomonadati</taxon>
        <taxon>Pseudomonadota</taxon>
        <taxon>Betaproteobacteria</taxon>
        <taxon>Burkholderiales</taxon>
        <taxon>Burkholderiaceae</taxon>
        <taxon>Paraburkholderia</taxon>
    </lineage>
</organism>
<evidence type="ECO:0000313" key="1">
    <source>
        <dbReference type="EMBL" id="MFM0598532.1"/>
    </source>
</evidence>
<dbReference type="RefSeq" id="WP_408220295.1">
    <property type="nucleotide sequence ID" value="NZ_JAQQBZ010000074.1"/>
</dbReference>
<protein>
    <submittedName>
        <fullName evidence="1">Uncharacterized protein</fullName>
    </submittedName>
</protein>
<evidence type="ECO:0000313" key="2">
    <source>
        <dbReference type="Proteomes" id="UP001629367"/>
    </source>
</evidence>
<reference evidence="1 2" key="1">
    <citation type="journal article" date="2024" name="Chem. Sci.">
        <title>Discovery of megapolipeptins by genome mining of a Burkholderiales bacteria collection.</title>
        <authorList>
            <person name="Paulo B.S."/>
            <person name="Recchia M.J.J."/>
            <person name="Lee S."/>
            <person name="Fergusson C.H."/>
            <person name="Romanowski S.B."/>
            <person name="Hernandez A."/>
            <person name="Krull N."/>
            <person name="Liu D.Y."/>
            <person name="Cavanagh H."/>
            <person name="Bos A."/>
            <person name="Gray C.A."/>
            <person name="Murphy B.T."/>
            <person name="Linington R.G."/>
            <person name="Eustaquio A.S."/>
        </authorList>
    </citation>
    <scope>NUCLEOTIDE SEQUENCE [LARGE SCALE GENOMIC DNA]</scope>
    <source>
        <strain evidence="1 2">RL17-335-BIF-A</strain>
    </source>
</reference>
<sequence>MSVISVYEAKSLASVFTDNLSAPIRNRPKRGQWLNHIAKECGLRDWNAMVQIAPRQVPDLRYGDWNSLFVAAAWVETPDRAYFRMIATRKREVAHLENGWPQRLAAALSEISDFHSRSMIYGREDGLITLDDVWSVPRVFAGNEVPTTESVRIPPALAVDAQSGLRIAVWFIEAKYTAAEDLRLKQFVPHYRFEAAFQTWGPDAPVDQFLSHLTGRARSRRTCLYVPEVPNSADGRHVPVITTEGERDGVVAGDWPALGYEEAFSRVMEKNRQAGVSVTDMRDIANQYSMYELREDDWTEFSGIYDD</sequence>
<dbReference type="Proteomes" id="UP001629367">
    <property type="component" value="Unassembled WGS sequence"/>
</dbReference>
<comment type="caution">
    <text evidence="1">The sequence shown here is derived from an EMBL/GenBank/DDBJ whole genome shotgun (WGS) entry which is preliminary data.</text>
</comment>
<accession>A0ABW9DLU6</accession>
<keyword evidence="2" id="KW-1185">Reference proteome</keyword>